<proteinExistence type="predicted"/>
<keyword evidence="2" id="KW-1185">Reference proteome</keyword>
<organism evidence="1 2">
    <name type="scientific">Flavobacterium noncentrifugens</name>
    <dbReference type="NCBI Taxonomy" id="1128970"/>
    <lineage>
        <taxon>Bacteria</taxon>
        <taxon>Pseudomonadati</taxon>
        <taxon>Bacteroidota</taxon>
        <taxon>Flavobacteriia</taxon>
        <taxon>Flavobacteriales</taxon>
        <taxon>Flavobacteriaceae</taxon>
        <taxon>Flavobacterium</taxon>
    </lineage>
</organism>
<gene>
    <name evidence="1" type="ORF">SAMN04487935_2034</name>
</gene>
<name>A0A1G8XR79_9FLAO</name>
<protein>
    <recommendedName>
        <fullName evidence="3">RiboL-PSP-HEPN domain-containing protein</fullName>
    </recommendedName>
</protein>
<dbReference type="OrthoDB" id="1440804at2"/>
<evidence type="ECO:0000313" key="1">
    <source>
        <dbReference type="EMBL" id="SDJ93172.1"/>
    </source>
</evidence>
<dbReference type="RefSeq" id="WP_091394813.1">
    <property type="nucleotide sequence ID" value="NZ_BKAI01000023.1"/>
</dbReference>
<reference evidence="1 2" key="1">
    <citation type="submission" date="2016-10" db="EMBL/GenBank/DDBJ databases">
        <authorList>
            <person name="de Groot N.N."/>
        </authorList>
    </citation>
    <scope>NUCLEOTIDE SEQUENCE [LARGE SCALE GENOMIC DNA]</scope>
    <source>
        <strain evidence="1 2">CGMCC 1.10076</strain>
    </source>
</reference>
<dbReference type="Proteomes" id="UP000199580">
    <property type="component" value="Unassembled WGS sequence"/>
</dbReference>
<evidence type="ECO:0000313" key="2">
    <source>
        <dbReference type="Proteomes" id="UP000199580"/>
    </source>
</evidence>
<dbReference type="AlphaFoldDB" id="A0A1G8XR79"/>
<evidence type="ECO:0008006" key="3">
    <source>
        <dbReference type="Google" id="ProtNLM"/>
    </source>
</evidence>
<sequence length="251" mass="29937">MEQNKAKLEIDLNKSTRAFINFTVEIDQFEMLLSYMRIGNSFISENISEAKERLIKLYDNSSEETDFLKIDPERFLTMNYYESHLSRMMYIRAIDNFITYFKDVLAEIVIKKPQILKSKDQERLDFILEHDTMENLLKSISEKKITELFYSGFTDIQKYFYDRLGIKMFEDEIRTAEINLLIKQRNLAVHNRGKISKEFITEFPNEDFIEGLFLSFKFDYVSKINDVLYNIINNLDAKLSIKFNLDQVSYQ</sequence>
<accession>A0A1G8XR79</accession>
<dbReference type="STRING" id="1128970.SAMN04487935_2034"/>
<dbReference type="EMBL" id="FNEZ01000003">
    <property type="protein sequence ID" value="SDJ93172.1"/>
    <property type="molecule type" value="Genomic_DNA"/>
</dbReference>